<evidence type="ECO:0000313" key="2">
    <source>
        <dbReference type="Proteomes" id="UP000621454"/>
    </source>
</evidence>
<dbReference type="InterPro" id="IPR050723">
    <property type="entry name" value="CFA/CMAS"/>
</dbReference>
<dbReference type="EMBL" id="BMGC01000013">
    <property type="protein sequence ID" value="GGB32980.1"/>
    <property type="molecule type" value="Genomic_DNA"/>
</dbReference>
<reference evidence="1" key="1">
    <citation type="journal article" date="2014" name="Int. J. Syst. Evol. Microbiol.">
        <title>Complete genome sequence of Corynebacterium casei LMG S-19264T (=DSM 44701T), isolated from a smear-ripened cheese.</title>
        <authorList>
            <consortium name="US DOE Joint Genome Institute (JGI-PGF)"/>
            <person name="Walter F."/>
            <person name="Albersmeier A."/>
            <person name="Kalinowski J."/>
            <person name="Ruckert C."/>
        </authorList>
    </citation>
    <scope>NUCLEOTIDE SEQUENCE</scope>
    <source>
        <strain evidence="1">CGMCC 1.12827</strain>
    </source>
</reference>
<dbReference type="PANTHER" id="PTHR43667:SF2">
    <property type="entry name" value="FATTY ACID C-METHYL TRANSFERASE"/>
    <property type="match status" value="1"/>
</dbReference>
<proteinExistence type="predicted"/>
<evidence type="ECO:0008006" key="3">
    <source>
        <dbReference type="Google" id="ProtNLM"/>
    </source>
</evidence>
<dbReference type="SUPFAM" id="SSF53335">
    <property type="entry name" value="S-adenosyl-L-methionine-dependent methyltransferases"/>
    <property type="match status" value="1"/>
</dbReference>
<reference evidence="1" key="2">
    <citation type="submission" date="2020-09" db="EMBL/GenBank/DDBJ databases">
        <authorList>
            <person name="Sun Q."/>
            <person name="Zhou Y."/>
        </authorList>
    </citation>
    <scope>NUCLEOTIDE SEQUENCE</scope>
    <source>
        <strain evidence="1">CGMCC 1.12827</strain>
    </source>
</reference>
<dbReference type="InterPro" id="IPR010775">
    <property type="entry name" value="DUF1365"/>
</dbReference>
<dbReference type="RefSeq" id="WP_188586580.1">
    <property type="nucleotide sequence ID" value="NZ_BMGC01000013.1"/>
</dbReference>
<protein>
    <recommendedName>
        <fullName evidence="3">Cyclopropane-fatty-acyl-phospholipid synthase</fullName>
    </recommendedName>
</protein>
<name>A0A916WVC4_9ACTN</name>
<comment type="caution">
    <text evidence="1">The sequence shown here is derived from an EMBL/GenBank/DDBJ whole genome shotgun (WGS) entry which is preliminary data.</text>
</comment>
<keyword evidence="2" id="KW-1185">Reference proteome</keyword>
<accession>A0A916WVC4</accession>
<dbReference type="Gene3D" id="3.40.50.150">
    <property type="entry name" value="Vaccinia Virus protein VP39"/>
    <property type="match status" value="1"/>
</dbReference>
<dbReference type="CDD" id="cd02440">
    <property type="entry name" value="AdoMet_MTases"/>
    <property type="match status" value="1"/>
</dbReference>
<evidence type="ECO:0000313" key="1">
    <source>
        <dbReference type="EMBL" id="GGB32980.1"/>
    </source>
</evidence>
<sequence>MVTSHDVSSPVTTGLPLLPALVIGHVRHVRQGQGAHSFDHRVYQWLIDLDDAQSVPRWAGALRAEDHGVDDSADAHSRDGGVRTRARARAHAEGVRLKAAIVELIAGHGVDLGPRGRVVVLANIRSAGYVFNPLSVFWCLDSDGEVACIVAEVHNTYHQRSTYVLFPDDAGRVSTEKTFYVSPFNDVSGIYVMRFVLSPRRVSVSITLERDGLPPFVATITGDVLPAVPRTVVATKLAMPLMPVRVRGLITVEGVRLLMKGLPMVPRAGLAVESGGLGSDAVARRHRRDVGRGSGKGVQLMTQETVGIRPGLRGRTAQWALEHAVSRVPVVVRYPDGREIGGSSGRRHTHPHAQALPVIEIVRPTELFARLAANPKIGLGEGYMAGEWRAAQGTDLGDALTPFAATLTDLLPRSWWRLRGLVDQRIPEQQRNNRSGSRRNIEAHYDLSNDLFESFLDPSLTYSSAMFDHTRPLADQSLYEAQLRKIDSILDLAAVGAGTRVLEIGCGWGTLAIRAAQRGAHVTAITLSHEQFELAKARIAEAGLSDQVDLRIEDYRDVAGRFDAVVSVEMIEAVGAEYWDTYFATIDALLADGGTAAIQAILMPHERMMATKNSFGWIQKYIFPGGLIPSIESIDGSLASATTLRRTARIDFGPDYAQTLRRWRHAFNAAWPQLVAHVRVGGSGGPLDERFRRAWEYYLAYSEAGFASGYLQVSQLRMRRV</sequence>
<organism evidence="1 2">
    <name type="scientific">Gordonia jinhuaensis</name>
    <dbReference type="NCBI Taxonomy" id="1517702"/>
    <lineage>
        <taxon>Bacteria</taxon>
        <taxon>Bacillati</taxon>
        <taxon>Actinomycetota</taxon>
        <taxon>Actinomycetes</taxon>
        <taxon>Mycobacteriales</taxon>
        <taxon>Gordoniaceae</taxon>
        <taxon>Gordonia</taxon>
    </lineage>
</organism>
<dbReference type="AlphaFoldDB" id="A0A916WVC4"/>
<dbReference type="Pfam" id="PF07103">
    <property type="entry name" value="DUF1365"/>
    <property type="match status" value="1"/>
</dbReference>
<gene>
    <name evidence="1" type="ORF">GCM10011489_21360</name>
</gene>
<dbReference type="Pfam" id="PF02353">
    <property type="entry name" value="CMAS"/>
    <property type="match status" value="1"/>
</dbReference>
<dbReference type="PANTHER" id="PTHR43667">
    <property type="entry name" value="CYCLOPROPANE-FATTY-ACYL-PHOSPHOLIPID SYNTHASE"/>
    <property type="match status" value="1"/>
</dbReference>
<dbReference type="InterPro" id="IPR029063">
    <property type="entry name" value="SAM-dependent_MTases_sf"/>
</dbReference>
<dbReference type="Proteomes" id="UP000621454">
    <property type="component" value="Unassembled WGS sequence"/>
</dbReference>